<dbReference type="InterPro" id="IPR036388">
    <property type="entry name" value="WH-like_DNA-bd_sf"/>
</dbReference>
<dbReference type="SMART" id="SM00347">
    <property type="entry name" value="HTH_MARR"/>
    <property type="match status" value="1"/>
</dbReference>
<dbReference type="EMBL" id="LN907867">
    <property type="protein sequence ID" value="CUU43401.1"/>
    <property type="molecule type" value="Genomic_DNA"/>
</dbReference>
<evidence type="ECO:0000313" key="4">
    <source>
        <dbReference type="Proteomes" id="UP000065734"/>
    </source>
</evidence>
<name>A0A0H5BDX1_BLAVI</name>
<dbReference type="AlphaFoldDB" id="A0A0H5BDX1"/>
<reference evidence="3" key="2">
    <citation type="submission" date="2015-11" db="EMBL/GenBank/DDBJ databases">
        <authorList>
            <person name="Zhang Y."/>
            <person name="Guo Z."/>
        </authorList>
    </citation>
    <scope>NUCLEOTIDE SEQUENCE</scope>
    <source>
        <strain evidence="3">1</strain>
    </source>
</reference>
<dbReference type="PANTHER" id="PTHR33164">
    <property type="entry name" value="TRANSCRIPTIONAL REGULATOR, MARR FAMILY"/>
    <property type="match status" value="1"/>
</dbReference>
<protein>
    <submittedName>
        <fullName evidence="3">MarR family protein</fullName>
    </submittedName>
    <submittedName>
        <fullName evidence="2">Transcriptional regulator</fullName>
    </submittedName>
</protein>
<dbReference type="SUPFAM" id="SSF46785">
    <property type="entry name" value="Winged helix' DNA-binding domain"/>
    <property type="match status" value="1"/>
</dbReference>
<proteinExistence type="predicted"/>
<dbReference type="GO" id="GO:0003700">
    <property type="term" value="F:DNA-binding transcription factor activity"/>
    <property type="evidence" value="ECO:0007669"/>
    <property type="project" value="InterPro"/>
</dbReference>
<dbReference type="GO" id="GO:0006950">
    <property type="term" value="P:response to stress"/>
    <property type="evidence" value="ECO:0007669"/>
    <property type="project" value="TreeGrafter"/>
</dbReference>
<gene>
    <name evidence="2" type="ORF">BV133_1701</name>
    <name evidence="3" type="ORF">BVIRIDIS_24200</name>
</gene>
<dbReference type="Pfam" id="PF12802">
    <property type="entry name" value="MarR_2"/>
    <property type="match status" value="1"/>
</dbReference>
<dbReference type="STRING" id="1079.BVIR_2976"/>
<evidence type="ECO:0000313" key="2">
    <source>
        <dbReference type="EMBL" id="BAR99294.1"/>
    </source>
</evidence>
<reference evidence="4" key="3">
    <citation type="journal article" date="2016" name="Genome Announc.">
        <title>Revised genome sequence of the purple photosynthetic bacterium Blastochloris viridis.</title>
        <authorList>
            <person name="Liu L.N."/>
            <person name="Faulkner M."/>
            <person name="Liu X."/>
            <person name="Huang F."/>
            <person name="Darby A.C."/>
            <person name="Hall N."/>
        </authorList>
    </citation>
    <scope>NUCLEOTIDE SEQUENCE [LARGE SCALE GENOMIC DNA]</scope>
    <source>
        <strain evidence="4">ATCC 19567 / DSM 133 / F</strain>
    </source>
</reference>
<dbReference type="Proteomes" id="UP000065734">
    <property type="component" value="Chromosome I"/>
</dbReference>
<accession>A0A0H5BDX1</accession>
<sequence length="158" mass="17194">MEQAKREVTERLEHAFAFLVRALEAINRKRVYPLERAHYLLLLQLREGPASVSSLAASLALDDSTVTRQIAAMQRLGLVRKLVNPTDGRSALIEPTPRGAAGAEAMQAARLERIEALFAAWPDADRAQLATLLGRLNRQLAATLAALDDKPCGQDGNG</sequence>
<dbReference type="KEGG" id="bvr:BVIR_2976"/>
<dbReference type="EMBL" id="AP014854">
    <property type="protein sequence ID" value="BAR99294.1"/>
    <property type="molecule type" value="Genomic_DNA"/>
</dbReference>
<evidence type="ECO:0000259" key="1">
    <source>
        <dbReference type="PROSITE" id="PS50995"/>
    </source>
</evidence>
<dbReference type="PANTHER" id="PTHR33164:SF57">
    <property type="entry name" value="MARR-FAMILY TRANSCRIPTIONAL REGULATOR"/>
    <property type="match status" value="1"/>
</dbReference>
<feature type="domain" description="HTH marR-type" evidence="1">
    <location>
        <begin position="1"/>
        <end position="138"/>
    </location>
</feature>
<reference evidence="2" key="1">
    <citation type="journal article" date="2015" name="Genome Announc.">
        <title>Complete Genome Sequence of the Bacteriochlorophyll b-Producing Photosynthetic Bacterium Blastochloris viridis.</title>
        <authorList>
            <person name="Tsukatani Y."/>
            <person name="Hirose Y."/>
            <person name="Harada J."/>
            <person name="Misawa N."/>
            <person name="Mori K."/>
            <person name="Inoue K."/>
            <person name="Tamiaki H."/>
        </authorList>
    </citation>
    <scope>NUCLEOTIDE SEQUENCE [LARGE SCALE GENOMIC DNA]</scope>
    <source>
        <strain evidence="2">DSM 133</strain>
    </source>
</reference>
<dbReference type="Gene3D" id="1.10.10.10">
    <property type="entry name" value="Winged helix-like DNA-binding domain superfamily/Winged helix DNA-binding domain"/>
    <property type="match status" value="1"/>
</dbReference>
<dbReference type="InterPro" id="IPR039422">
    <property type="entry name" value="MarR/SlyA-like"/>
</dbReference>
<organism evidence="3 4">
    <name type="scientific">Blastochloris viridis</name>
    <name type="common">Rhodopseudomonas viridis</name>
    <dbReference type="NCBI Taxonomy" id="1079"/>
    <lineage>
        <taxon>Bacteria</taxon>
        <taxon>Pseudomonadati</taxon>
        <taxon>Pseudomonadota</taxon>
        <taxon>Alphaproteobacteria</taxon>
        <taxon>Hyphomicrobiales</taxon>
        <taxon>Blastochloridaceae</taxon>
        <taxon>Blastochloris</taxon>
    </lineage>
</organism>
<keyword evidence="4" id="KW-1185">Reference proteome</keyword>
<dbReference type="InterPro" id="IPR000835">
    <property type="entry name" value="HTH_MarR-typ"/>
</dbReference>
<dbReference type="PROSITE" id="PS50995">
    <property type="entry name" value="HTH_MARR_2"/>
    <property type="match status" value="1"/>
</dbReference>
<evidence type="ECO:0000313" key="3">
    <source>
        <dbReference type="EMBL" id="CUU43401.1"/>
    </source>
</evidence>
<dbReference type="InterPro" id="IPR036390">
    <property type="entry name" value="WH_DNA-bd_sf"/>
</dbReference>